<dbReference type="PROSITE" id="PS51296">
    <property type="entry name" value="RIESKE"/>
    <property type="match status" value="1"/>
</dbReference>
<dbReference type="PRINTS" id="PR00162">
    <property type="entry name" value="RIESKE"/>
</dbReference>
<dbReference type="GO" id="GO:0016020">
    <property type="term" value="C:membrane"/>
    <property type="evidence" value="ECO:0007669"/>
    <property type="project" value="InterPro"/>
</dbReference>
<dbReference type="GeneID" id="71514749"/>
<evidence type="ECO:0000259" key="6">
    <source>
        <dbReference type="PROSITE" id="PS51296"/>
    </source>
</evidence>
<dbReference type="InterPro" id="IPR036188">
    <property type="entry name" value="FAD/NAD-bd_sf"/>
</dbReference>
<dbReference type="InterPro" id="IPR006076">
    <property type="entry name" value="FAD-dep_OxRdtase"/>
</dbReference>
<dbReference type="InterPro" id="IPR005805">
    <property type="entry name" value="Rieske_Fe-S_prot_C"/>
</dbReference>
<evidence type="ECO:0000313" key="7">
    <source>
        <dbReference type="EMBL" id="APC48508.1"/>
    </source>
</evidence>
<protein>
    <recommendedName>
        <fullName evidence="6">Rieske domain-containing protein</fullName>
    </recommendedName>
</protein>
<dbReference type="GO" id="GO:0016705">
    <property type="term" value="F:oxidoreductase activity, acting on paired donors, with incorporation or reduction of molecular oxygen"/>
    <property type="evidence" value="ECO:0007669"/>
    <property type="project" value="UniProtKB-ARBA"/>
</dbReference>
<dbReference type="EMBL" id="CP017962">
    <property type="protein sequence ID" value="APC48508.1"/>
    <property type="molecule type" value="Genomic_DNA"/>
</dbReference>
<dbReference type="GO" id="GO:0046872">
    <property type="term" value="F:metal ion binding"/>
    <property type="evidence" value="ECO:0007669"/>
    <property type="project" value="UniProtKB-KW"/>
</dbReference>
<evidence type="ECO:0000256" key="1">
    <source>
        <dbReference type="ARBA" id="ARBA00022714"/>
    </source>
</evidence>
<dbReference type="RefSeq" id="WP_071649021.1">
    <property type="nucleotide sequence ID" value="NZ_CP017962.1"/>
</dbReference>
<gene>
    <name evidence="7" type="ORF">BME96_10125</name>
</gene>
<keyword evidence="2" id="KW-0479">Metal-binding</keyword>
<name>A0AAC9IZR7_VIRHA</name>
<evidence type="ECO:0000256" key="2">
    <source>
        <dbReference type="ARBA" id="ARBA00022723"/>
    </source>
</evidence>
<dbReference type="Gene3D" id="3.30.9.10">
    <property type="entry name" value="D-Amino Acid Oxidase, subunit A, domain 2"/>
    <property type="match status" value="1"/>
</dbReference>
<proteinExistence type="predicted"/>
<dbReference type="SUPFAM" id="SSF51905">
    <property type="entry name" value="FAD/NAD(P)-binding domain"/>
    <property type="match status" value="1"/>
</dbReference>
<dbReference type="Gene3D" id="2.102.10.10">
    <property type="entry name" value="Rieske [2Fe-2S] iron-sulphur domain"/>
    <property type="match status" value="1"/>
</dbReference>
<accession>A0AAC9IZR7</accession>
<dbReference type="InterPro" id="IPR036922">
    <property type="entry name" value="Rieske_2Fe-2S_sf"/>
</dbReference>
<dbReference type="GO" id="GO:0004497">
    <property type="term" value="F:monooxygenase activity"/>
    <property type="evidence" value="ECO:0007669"/>
    <property type="project" value="UniProtKB-ARBA"/>
</dbReference>
<evidence type="ECO:0000256" key="5">
    <source>
        <dbReference type="ARBA" id="ARBA00023157"/>
    </source>
</evidence>
<dbReference type="GO" id="GO:0051537">
    <property type="term" value="F:2 iron, 2 sulfur cluster binding"/>
    <property type="evidence" value="ECO:0007669"/>
    <property type="project" value="UniProtKB-KW"/>
</dbReference>
<feature type="domain" description="Rieske" evidence="6">
    <location>
        <begin position="418"/>
        <end position="503"/>
    </location>
</feature>
<organism evidence="7 8">
    <name type="scientific">Virgibacillus halodenitrificans</name>
    <name type="common">Bacillus halodenitrificans</name>
    <dbReference type="NCBI Taxonomy" id="1482"/>
    <lineage>
        <taxon>Bacteria</taxon>
        <taxon>Bacillati</taxon>
        <taxon>Bacillota</taxon>
        <taxon>Bacilli</taxon>
        <taxon>Bacillales</taxon>
        <taxon>Bacillaceae</taxon>
        <taxon>Virgibacillus</taxon>
    </lineage>
</organism>
<dbReference type="FunFam" id="2.102.10.10:FF:000014">
    <property type="entry name" value="Oxidoreductase, FAD dependent"/>
    <property type="match status" value="1"/>
</dbReference>
<dbReference type="Pfam" id="PF01266">
    <property type="entry name" value="DAO"/>
    <property type="match status" value="1"/>
</dbReference>
<dbReference type="KEGG" id="vhl:BME96_10125"/>
<sequence length="503" mass="56529">MSTKLQKEVVSYWRETGKAKSYEKLQENIKVDIAIVGGGIAGTLTAYNLAKEGKKVALLEARDLFSGTTGYTTAKLTAQHNLIYDELINRYGQEAAKLYYQANMEGIATIKELAKENNIDCELEEKDAFVFTEKAKHRDAIQKEAKAYEKLGIEGEFIESLPLNLDIEVAIMMRNQAQFHPVKFLQSMVELIKQYEGGVFENTRVMDIKEEKEGVICKTDSSYTVTAKEVVVATHFPVYETEEKFYSNNLSTESSYALAIKSNQEFPDGMYINTDLPKRTMRGIFNEKENYILVGGESHPTGDGKSSEERYNELVRFAEKHFGDIEVVNHWSSHDYISSDRIPFVGKLHEDLTHMYTLTGFSKWGLAASVTGAKVIADLILDRENPYQELFSPQRNMAAIKEEGAEEKNPIDQYKDASQAKTYEELGKGEGSIVEMDGENVGAYRDNEGKIHLLDTSCTHLGCDVAWNDGDHTWDCPCHGSRFSATGEVVEGPAVEDLKKINK</sequence>
<dbReference type="InterPro" id="IPR038010">
    <property type="entry name" value="YhfW_C"/>
</dbReference>
<keyword evidence="5" id="KW-1015">Disulfide bond</keyword>
<dbReference type="GO" id="GO:0005737">
    <property type="term" value="C:cytoplasm"/>
    <property type="evidence" value="ECO:0007669"/>
    <property type="project" value="TreeGrafter"/>
</dbReference>
<dbReference type="Gene3D" id="3.50.50.60">
    <property type="entry name" value="FAD/NAD(P)-binding domain"/>
    <property type="match status" value="1"/>
</dbReference>
<dbReference type="CDD" id="cd03477">
    <property type="entry name" value="Rieske_YhfW_C"/>
    <property type="match status" value="1"/>
</dbReference>
<keyword evidence="1" id="KW-0001">2Fe-2S</keyword>
<reference evidence="7 8" key="1">
    <citation type="submission" date="2016-11" db="EMBL/GenBank/DDBJ databases">
        <title>Complete genome sequencing of Virgibacillus halodenitrificans PDB-F2.</title>
        <authorList>
            <person name="Sun Z."/>
            <person name="Zhou Y."/>
            <person name="Li H."/>
        </authorList>
    </citation>
    <scope>NUCLEOTIDE SEQUENCE [LARGE SCALE GENOMIC DNA]</scope>
    <source>
        <strain evidence="7 8">PDB-F2</strain>
    </source>
</reference>
<dbReference type="PANTHER" id="PTHR13847:SF274">
    <property type="entry name" value="RIESKE 2FE-2S IRON-SULFUR PROTEIN YHFW-RELATED"/>
    <property type="match status" value="1"/>
</dbReference>
<evidence type="ECO:0000256" key="3">
    <source>
        <dbReference type="ARBA" id="ARBA00023004"/>
    </source>
</evidence>
<keyword evidence="3" id="KW-0408">Iron</keyword>
<dbReference type="AlphaFoldDB" id="A0AAC9IZR7"/>
<dbReference type="InterPro" id="IPR017941">
    <property type="entry name" value="Rieske_2Fe-2S"/>
</dbReference>
<evidence type="ECO:0000256" key="4">
    <source>
        <dbReference type="ARBA" id="ARBA00023014"/>
    </source>
</evidence>
<dbReference type="Proteomes" id="UP000182945">
    <property type="component" value="Chromosome"/>
</dbReference>
<dbReference type="PANTHER" id="PTHR13847">
    <property type="entry name" value="SARCOSINE DEHYDROGENASE-RELATED"/>
    <property type="match status" value="1"/>
</dbReference>
<evidence type="ECO:0000313" key="8">
    <source>
        <dbReference type="Proteomes" id="UP000182945"/>
    </source>
</evidence>
<dbReference type="SUPFAM" id="SSF50022">
    <property type="entry name" value="ISP domain"/>
    <property type="match status" value="1"/>
</dbReference>
<dbReference type="Pfam" id="PF00355">
    <property type="entry name" value="Rieske"/>
    <property type="match status" value="1"/>
</dbReference>
<keyword evidence="4" id="KW-0411">Iron-sulfur</keyword>